<evidence type="ECO:0000259" key="3">
    <source>
        <dbReference type="PROSITE" id="PS50994"/>
    </source>
</evidence>
<evidence type="ECO:0000313" key="5">
    <source>
        <dbReference type="Proteomes" id="UP001454036"/>
    </source>
</evidence>
<dbReference type="InterPro" id="IPR039537">
    <property type="entry name" value="Retrotran_Ty1/copia-like"/>
</dbReference>
<evidence type="ECO:0000256" key="1">
    <source>
        <dbReference type="ARBA" id="ARBA00022670"/>
    </source>
</evidence>
<organism evidence="4 5">
    <name type="scientific">Lithospermum erythrorhizon</name>
    <name type="common">Purple gromwell</name>
    <name type="synonym">Lithospermum officinale var. erythrorhizon</name>
    <dbReference type="NCBI Taxonomy" id="34254"/>
    <lineage>
        <taxon>Eukaryota</taxon>
        <taxon>Viridiplantae</taxon>
        <taxon>Streptophyta</taxon>
        <taxon>Embryophyta</taxon>
        <taxon>Tracheophyta</taxon>
        <taxon>Spermatophyta</taxon>
        <taxon>Magnoliopsida</taxon>
        <taxon>eudicotyledons</taxon>
        <taxon>Gunneridae</taxon>
        <taxon>Pentapetalae</taxon>
        <taxon>asterids</taxon>
        <taxon>lamiids</taxon>
        <taxon>Boraginales</taxon>
        <taxon>Boraginaceae</taxon>
        <taxon>Boraginoideae</taxon>
        <taxon>Lithospermeae</taxon>
        <taxon>Lithospermum</taxon>
    </lineage>
</organism>
<dbReference type="InterPro" id="IPR036397">
    <property type="entry name" value="RNaseH_sf"/>
</dbReference>
<dbReference type="GO" id="GO:0003676">
    <property type="term" value="F:nucleic acid binding"/>
    <property type="evidence" value="ECO:0007669"/>
    <property type="project" value="InterPro"/>
</dbReference>
<name>A0AAV3P3C9_LITER</name>
<evidence type="ECO:0000256" key="2">
    <source>
        <dbReference type="SAM" id="MobiDB-lite"/>
    </source>
</evidence>
<dbReference type="Pfam" id="PF00665">
    <property type="entry name" value="rve"/>
    <property type="match status" value="1"/>
</dbReference>
<sequence length="419" mass="46601">MNMLQLSVRFKIEEGNRKGGIVTVYSHSSVGESKVNVLELGSSSRSFKGKKKNDFAPRGNSFKKSGSASQRNSFKAFDGVCYNYNKHGHKSFECKLANRSKNGKNMANVVTKESDKINLSVVIYEVNFVGTNPQEWRINIGATRHICSVKDHFATFKPLANGEKMYMTNNVTSNIEGEGTVVLRMTSGKEVTLKNVLYVPELRKNLVSGSLLSKHGFKLVIESDKIVHSKSDMFVGKGYVLGGLSKMNVMVTNKMNKTNIAYVSKSTRVKLPTVVRNNKPLDLVHSDVYDMSPVQSKGGNEYFITFVDDSTNFCYVCLMKSKNEGIDKFALYKEEVENQFEKKIKVVRSDRGGEYVSPFGQFCCERGIVHEVTPPYSPQWNGIAEKKNRSLKEMMNALLISSGLPQGMWGGGGGSDTDS</sequence>
<dbReference type="PANTHER" id="PTHR42648:SF20">
    <property type="entry name" value="RNA-DIRECTED DNA POLYMERASE"/>
    <property type="match status" value="1"/>
</dbReference>
<dbReference type="Proteomes" id="UP001454036">
    <property type="component" value="Unassembled WGS sequence"/>
</dbReference>
<keyword evidence="1" id="KW-0378">Hydrolase</keyword>
<comment type="caution">
    <text evidence="4">The sequence shown here is derived from an EMBL/GenBank/DDBJ whole genome shotgun (WGS) entry which is preliminary data.</text>
</comment>
<feature type="region of interest" description="Disordered" evidence="2">
    <location>
        <begin position="45"/>
        <end position="68"/>
    </location>
</feature>
<dbReference type="Pfam" id="PF22936">
    <property type="entry name" value="Pol_BBD"/>
    <property type="match status" value="1"/>
</dbReference>
<evidence type="ECO:0000313" key="4">
    <source>
        <dbReference type="EMBL" id="GAA0145541.1"/>
    </source>
</evidence>
<feature type="domain" description="Integrase catalytic" evidence="3">
    <location>
        <begin position="276"/>
        <end position="419"/>
    </location>
</feature>
<dbReference type="PROSITE" id="PS50994">
    <property type="entry name" value="INTEGRASE"/>
    <property type="match status" value="1"/>
</dbReference>
<dbReference type="GO" id="GO:0015074">
    <property type="term" value="P:DNA integration"/>
    <property type="evidence" value="ECO:0007669"/>
    <property type="project" value="InterPro"/>
</dbReference>
<dbReference type="InterPro" id="IPR012337">
    <property type="entry name" value="RNaseH-like_sf"/>
</dbReference>
<keyword evidence="5" id="KW-1185">Reference proteome</keyword>
<accession>A0AAV3P3C9</accession>
<dbReference type="SUPFAM" id="SSF53098">
    <property type="entry name" value="Ribonuclease H-like"/>
    <property type="match status" value="1"/>
</dbReference>
<keyword evidence="1" id="KW-0645">Protease</keyword>
<dbReference type="GO" id="GO:0008233">
    <property type="term" value="F:peptidase activity"/>
    <property type="evidence" value="ECO:0007669"/>
    <property type="project" value="UniProtKB-KW"/>
</dbReference>
<dbReference type="GO" id="GO:0006508">
    <property type="term" value="P:proteolysis"/>
    <property type="evidence" value="ECO:0007669"/>
    <property type="project" value="UniProtKB-KW"/>
</dbReference>
<proteinExistence type="predicted"/>
<dbReference type="PANTHER" id="PTHR42648">
    <property type="entry name" value="TRANSPOSASE, PUTATIVE-RELATED"/>
    <property type="match status" value="1"/>
</dbReference>
<dbReference type="InterPro" id="IPR054722">
    <property type="entry name" value="PolX-like_BBD"/>
</dbReference>
<protein>
    <recommendedName>
        <fullName evidence="3">Integrase catalytic domain-containing protein</fullName>
    </recommendedName>
</protein>
<dbReference type="InterPro" id="IPR001584">
    <property type="entry name" value="Integrase_cat-core"/>
</dbReference>
<gene>
    <name evidence="4" type="ORF">LIER_05715</name>
</gene>
<dbReference type="AlphaFoldDB" id="A0AAV3P3C9"/>
<reference evidence="4 5" key="1">
    <citation type="submission" date="2024-01" db="EMBL/GenBank/DDBJ databases">
        <title>The complete chloroplast genome sequence of Lithospermum erythrorhizon: insights into the phylogenetic relationship among Boraginaceae species and the maternal lineages of purple gromwells.</title>
        <authorList>
            <person name="Okada T."/>
            <person name="Watanabe K."/>
        </authorList>
    </citation>
    <scope>NUCLEOTIDE SEQUENCE [LARGE SCALE GENOMIC DNA]</scope>
</reference>
<dbReference type="EMBL" id="BAABME010000797">
    <property type="protein sequence ID" value="GAA0145541.1"/>
    <property type="molecule type" value="Genomic_DNA"/>
</dbReference>
<dbReference type="Gene3D" id="3.30.420.10">
    <property type="entry name" value="Ribonuclease H-like superfamily/Ribonuclease H"/>
    <property type="match status" value="1"/>
</dbReference>